<dbReference type="Proteomes" id="UP000199161">
    <property type="component" value="Unassembled WGS sequence"/>
</dbReference>
<feature type="domain" description="HTH arsR-type" evidence="4">
    <location>
        <begin position="38"/>
        <end position="134"/>
    </location>
</feature>
<dbReference type="GO" id="GO:0003677">
    <property type="term" value="F:DNA binding"/>
    <property type="evidence" value="ECO:0007669"/>
    <property type="project" value="UniProtKB-KW"/>
</dbReference>
<dbReference type="AlphaFoldDB" id="A0A1I1KQL3"/>
<dbReference type="OrthoDB" id="46231at2157"/>
<organism evidence="5 6">
    <name type="scientific">Natronobacterium haloterrestre</name>
    <name type="common">Halobiforma haloterrestris</name>
    <dbReference type="NCBI Taxonomy" id="148448"/>
    <lineage>
        <taxon>Archaea</taxon>
        <taxon>Methanobacteriati</taxon>
        <taxon>Methanobacteriota</taxon>
        <taxon>Stenosarchaea group</taxon>
        <taxon>Halobacteria</taxon>
        <taxon>Halobacteriales</taxon>
        <taxon>Natrialbaceae</taxon>
        <taxon>Natronobacterium</taxon>
    </lineage>
</organism>
<proteinExistence type="predicted"/>
<keyword evidence="6" id="KW-1185">Reference proteome</keyword>
<dbReference type="PANTHER" id="PTHR43132:SF2">
    <property type="entry name" value="ARSENICAL RESISTANCE OPERON REPRESSOR ARSR-RELATED"/>
    <property type="match status" value="1"/>
</dbReference>
<dbReference type="CDD" id="cd00090">
    <property type="entry name" value="HTH_ARSR"/>
    <property type="match status" value="1"/>
</dbReference>
<evidence type="ECO:0000313" key="5">
    <source>
        <dbReference type="EMBL" id="SFC62885.1"/>
    </source>
</evidence>
<protein>
    <submittedName>
        <fullName evidence="5">Transcriptional regulator, ArsR family</fullName>
    </submittedName>
</protein>
<name>A0A1I1KQL3_NATHA</name>
<evidence type="ECO:0000256" key="2">
    <source>
        <dbReference type="ARBA" id="ARBA00023125"/>
    </source>
</evidence>
<dbReference type="SUPFAM" id="SSF46785">
    <property type="entry name" value="Winged helix' DNA-binding domain"/>
    <property type="match status" value="1"/>
</dbReference>
<evidence type="ECO:0000256" key="1">
    <source>
        <dbReference type="ARBA" id="ARBA00023015"/>
    </source>
</evidence>
<dbReference type="PROSITE" id="PS50987">
    <property type="entry name" value="HTH_ARSR_2"/>
    <property type="match status" value="1"/>
</dbReference>
<dbReference type="InterPro" id="IPR001845">
    <property type="entry name" value="HTH_ArsR_DNA-bd_dom"/>
</dbReference>
<accession>A0A1I1KQL3</accession>
<dbReference type="PANTHER" id="PTHR43132">
    <property type="entry name" value="ARSENICAL RESISTANCE OPERON REPRESSOR ARSR-RELATED"/>
    <property type="match status" value="1"/>
</dbReference>
<dbReference type="GO" id="GO:0003700">
    <property type="term" value="F:DNA-binding transcription factor activity"/>
    <property type="evidence" value="ECO:0007669"/>
    <property type="project" value="InterPro"/>
</dbReference>
<evidence type="ECO:0000259" key="4">
    <source>
        <dbReference type="PROSITE" id="PS50987"/>
    </source>
</evidence>
<dbReference type="PRINTS" id="PR00778">
    <property type="entry name" value="HTHARSR"/>
</dbReference>
<evidence type="ECO:0000256" key="3">
    <source>
        <dbReference type="ARBA" id="ARBA00023163"/>
    </source>
</evidence>
<dbReference type="InterPro" id="IPR036390">
    <property type="entry name" value="WH_DNA-bd_sf"/>
</dbReference>
<dbReference type="RefSeq" id="WP_089789595.1">
    <property type="nucleotide sequence ID" value="NZ_FOKW01000012.1"/>
</dbReference>
<dbReference type="InterPro" id="IPR051011">
    <property type="entry name" value="Metal_resp_trans_reg"/>
</dbReference>
<keyword evidence="3" id="KW-0804">Transcription</keyword>
<evidence type="ECO:0000313" key="6">
    <source>
        <dbReference type="Proteomes" id="UP000199161"/>
    </source>
</evidence>
<dbReference type="InterPro" id="IPR011991">
    <property type="entry name" value="ArsR-like_HTH"/>
</dbReference>
<dbReference type="EMBL" id="FOKW01000012">
    <property type="protein sequence ID" value="SFC62885.1"/>
    <property type="molecule type" value="Genomic_DNA"/>
</dbReference>
<dbReference type="Pfam" id="PF01022">
    <property type="entry name" value="HTH_5"/>
    <property type="match status" value="1"/>
</dbReference>
<keyword evidence="2" id="KW-0238">DNA-binding</keyword>
<gene>
    <name evidence="5" type="ORF">SAMN05444422_11288</name>
</gene>
<dbReference type="InterPro" id="IPR036388">
    <property type="entry name" value="WH-like_DNA-bd_sf"/>
</dbReference>
<dbReference type="NCBIfam" id="NF033788">
    <property type="entry name" value="HTH_metalloreg"/>
    <property type="match status" value="1"/>
</dbReference>
<keyword evidence="1" id="KW-0805">Transcription regulation</keyword>
<reference evidence="6" key="1">
    <citation type="submission" date="2016-10" db="EMBL/GenBank/DDBJ databases">
        <authorList>
            <person name="Varghese N."/>
            <person name="Submissions S."/>
        </authorList>
    </citation>
    <scope>NUCLEOTIDE SEQUENCE [LARGE SCALE GENOMIC DNA]</scope>
    <source>
        <strain evidence="6">DSM 13078</strain>
    </source>
</reference>
<dbReference type="Gene3D" id="1.10.10.10">
    <property type="entry name" value="Winged helix-like DNA-binding domain superfamily/Winged helix DNA-binding domain"/>
    <property type="match status" value="1"/>
</dbReference>
<dbReference type="SMART" id="SM00418">
    <property type="entry name" value="HTH_ARSR"/>
    <property type="match status" value="1"/>
</dbReference>
<sequence length="136" mass="15212">MTDATGRLERYLADELGECRDDDLEKRLDELESLDDAVERSTLDHDVTVLSALANGTRYRIVRLLVEADSELCVCELSPLLDVSQSAISHALSQLHDAGLVSREKDGKWRKYGPTQRAIALVTALDGTRRRSRTRS</sequence>